<feature type="compositionally biased region" description="Pro residues" evidence="2">
    <location>
        <begin position="472"/>
        <end position="481"/>
    </location>
</feature>
<dbReference type="InterPro" id="IPR007110">
    <property type="entry name" value="Ig-like_dom"/>
</dbReference>
<dbReference type="AlphaFoldDB" id="A0ABD1JNM6"/>
<feature type="compositionally biased region" description="Polar residues" evidence="2">
    <location>
        <begin position="514"/>
        <end position="535"/>
    </location>
</feature>
<dbReference type="PROSITE" id="PS50835">
    <property type="entry name" value="IG_LIKE"/>
    <property type="match status" value="1"/>
</dbReference>
<organism evidence="5 6">
    <name type="scientific">Coilia grayii</name>
    <name type="common">Gray's grenadier anchovy</name>
    <dbReference type="NCBI Taxonomy" id="363190"/>
    <lineage>
        <taxon>Eukaryota</taxon>
        <taxon>Metazoa</taxon>
        <taxon>Chordata</taxon>
        <taxon>Craniata</taxon>
        <taxon>Vertebrata</taxon>
        <taxon>Euteleostomi</taxon>
        <taxon>Actinopterygii</taxon>
        <taxon>Neopterygii</taxon>
        <taxon>Teleostei</taxon>
        <taxon>Clupei</taxon>
        <taxon>Clupeiformes</taxon>
        <taxon>Clupeoidei</taxon>
        <taxon>Engraulidae</taxon>
        <taxon>Coilinae</taxon>
        <taxon>Coilia</taxon>
    </lineage>
</organism>
<evidence type="ECO:0000313" key="6">
    <source>
        <dbReference type="Proteomes" id="UP001591681"/>
    </source>
</evidence>
<accession>A0ABD1JNM6</accession>
<keyword evidence="3" id="KW-0472">Membrane</keyword>
<comment type="caution">
    <text evidence="5">The sequence shown here is derived from an EMBL/GenBank/DDBJ whole genome shotgun (WGS) entry which is preliminary data.</text>
</comment>
<dbReference type="GO" id="GO:0005925">
    <property type="term" value="C:focal adhesion"/>
    <property type="evidence" value="ECO:0007669"/>
    <property type="project" value="UniProtKB-SubCell"/>
</dbReference>
<proteinExistence type="predicted"/>
<evidence type="ECO:0000256" key="3">
    <source>
        <dbReference type="SAM" id="Phobius"/>
    </source>
</evidence>
<evidence type="ECO:0000256" key="1">
    <source>
        <dbReference type="ARBA" id="ARBA00004246"/>
    </source>
</evidence>
<dbReference type="Gene3D" id="2.60.40.10">
    <property type="entry name" value="Immunoglobulins"/>
    <property type="match status" value="2"/>
</dbReference>
<evidence type="ECO:0000256" key="2">
    <source>
        <dbReference type="SAM" id="MobiDB-lite"/>
    </source>
</evidence>
<sequence>MQILLCAGLQSVCDATQDAVCYGALGGPVHLQLMRDTTGHDLIFRNENNNIFMIRKKRLMPTLWFPQRWNVIAGNGTLIIHLAESTDSEMYTVEISGLDGIVERHTVQLMIKGNPLPLLSLLPLVESTSDLFIKIPNKHGGMDDDILIFSSSSPISEPTSDVNLSINCSANGERKAWCSSNGDSPQHSWSMDGRALSEPYPEGILTPPESLTDPRSAVLTLPEVIQGHLTCSAFNNVSSINNTQLLSSCTRLQSMCDASQDAVCYGALGGPVHLQLMRDTTGHELTFKNENNIIFRIRNGKLATKPPSQRWDVGNGTLIINPAKSTDSGTYKVEFSGSDGIIKHHTVQLMVEGISPIFISVWLAEIIVLISLLVGGYYLHIRGRTTHTADEKQEVELTPTSMSRRRRRSPEEVEVHFSVTQTQDDKQPSPLQLSPAQPRPAQPPPAQPSPVQPSPAQPSPAQPSPTQSSPIQPSPAQPSPAPSSSAQSNPVQPNPAQSSPAQPSSSAQNPAQPRTQHSPVQPSSAPSTAQSGPSNPVQPSPSPTDGSIIYKSEDVCLPPRPRFSV</sequence>
<dbReference type="Proteomes" id="UP001591681">
    <property type="component" value="Unassembled WGS sequence"/>
</dbReference>
<dbReference type="InterPro" id="IPR036179">
    <property type="entry name" value="Ig-like_dom_sf"/>
</dbReference>
<dbReference type="SUPFAM" id="SSF48726">
    <property type="entry name" value="Immunoglobulin"/>
    <property type="match status" value="1"/>
</dbReference>
<comment type="subcellular location">
    <subcellularLocation>
        <location evidence="1">Cell junction</location>
        <location evidence="1">Focal adhesion</location>
    </subcellularLocation>
</comment>
<keyword evidence="3" id="KW-0812">Transmembrane</keyword>
<feature type="region of interest" description="Disordered" evidence="2">
    <location>
        <begin position="390"/>
        <end position="565"/>
    </location>
</feature>
<feature type="transmembrane region" description="Helical" evidence="3">
    <location>
        <begin position="357"/>
        <end position="379"/>
    </location>
</feature>
<dbReference type="PANTHER" id="PTHR24216">
    <property type="entry name" value="PAXILLIN-RELATED"/>
    <property type="match status" value="1"/>
</dbReference>
<evidence type="ECO:0000313" key="5">
    <source>
        <dbReference type="EMBL" id="KAL2088679.1"/>
    </source>
</evidence>
<feature type="domain" description="Ig-like" evidence="4">
    <location>
        <begin position="123"/>
        <end position="247"/>
    </location>
</feature>
<reference evidence="5 6" key="1">
    <citation type="submission" date="2024-09" db="EMBL/GenBank/DDBJ databases">
        <title>A chromosome-level genome assembly of Gray's grenadier anchovy, Coilia grayii.</title>
        <authorList>
            <person name="Fu Z."/>
        </authorList>
    </citation>
    <scope>NUCLEOTIDE SEQUENCE [LARGE SCALE GENOMIC DNA]</scope>
    <source>
        <strain evidence="5">G4</strain>
        <tissue evidence="5">Muscle</tissue>
    </source>
</reference>
<protein>
    <recommendedName>
        <fullName evidence="4">Ig-like domain-containing protein</fullName>
    </recommendedName>
</protein>
<feature type="compositionally biased region" description="Pro residues" evidence="2">
    <location>
        <begin position="437"/>
        <end position="463"/>
    </location>
</feature>
<evidence type="ECO:0000259" key="4">
    <source>
        <dbReference type="PROSITE" id="PS50835"/>
    </source>
</evidence>
<keyword evidence="6" id="KW-1185">Reference proteome</keyword>
<dbReference type="InterPro" id="IPR013783">
    <property type="entry name" value="Ig-like_fold"/>
</dbReference>
<feature type="compositionally biased region" description="Low complexity" evidence="2">
    <location>
        <begin position="482"/>
        <end position="513"/>
    </location>
</feature>
<dbReference type="EMBL" id="JBHFQA010000013">
    <property type="protein sequence ID" value="KAL2088679.1"/>
    <property type="molecule type" value="Genomic_DNA"/>
</dbReference>
<dbReference type="PANTHER" id="PTHR24216:SF65">
    <property type="entry name" value="PAXILLIN-LIKE PROTEIN 1"/>
    <property type="match status" value="1"/>
</dbReference>
<keyword evidence="3" id="KW-1133">Transmembrane helix</keyword>
<name>A0ABD1JNM6_9TELE</name>
<gene>
    <name evidence="5" type="ORF">ACEWY4_015578</name>
</gene>